<evidence type="ECO:0000256" key="1">
    <source>
        <dbReference type="ARBA" id="ARBA00022723"/>
    </source>
</evidence>
<keyword evidence="8" id="KW-1185">Reference proteome</keyword>
<feature type="domain" description="B box-type" evidence="6">
    <location>
        <begin position="148"/>
        <end position="188"/>
    </location>
</feature>
<dbReference type="InterPro" id="IPR013083">
    <property type="entry name" value="Znf_RING/FYVE/PHD"/>
</dbReference>
<sequence>MTEEQSSLLDRDRYCCSICLDLLCDPGTLACGHSYCLDCITYYWDNEKDIYSCPQCRHVFEPRPALVKNTVLADVMEDLKRTRLRDPPPDHCYAGPEDLGCDLCAGRKMKAIKTCLGCQASFCEEHLQSHFQVPGLKRHILVEPTADLQDNICPLHDEVIRMFCCQDQQSICCVCAVGEHKGHYIISVEAERNKRQEDLGSHQKTTRTRIQKGWEDLKVLHHKIDAINHVINTVLPSTGID</sequence>
<dbReference type="InterPro" id="IPR000315">
    <property type="entry name" value="Znf_B-box"/>
</dbReference>
<dbReference type="PROSITE" id="PS00518">
    <property type="entry name" value="ZF_RING_1"/>
    <property type="match status" value="1"/>
</dbReference>
<keyword evidence="3" id="KW-0862">Zinc</keyword>
<dbReference type="InterPro" id="IPR001841">
    <property type="entry name" value="Znf_RING"/>
</dbReference>
<evidence type="ECO:0000259" key="5">
    <source>
        <dbReference type="PROSITE" id="PS50089"/>
    </source>
</evidence>
<dbReference type="InterPro" id="IPR051051">
    <property type="entry name" value="E3_ubiq-ligase_TRIM/RNF"/>
</dbReference>
<evidence type="ECO:0000313" key="7">
    <source>
        <dbReference type="Ensembl" id="ENSGMOP00000058186.1"/>
    </source>
</evidence>
<dbReference type="SMART" id="SM00184">
    <property type="entry name" value="RING"/>
    <property type="match status" value="1"/>
</dbReference>
<dbReference type="Pfam" id="PF15227">
    <property type="entry name" value="zf-C3HC4_4"/>
    <property type="match status" value="1"/>
</dbReference>
<accession>A0A8C5CAQ0</accession>
<keyword evidence="1" id="KW-0479">Metal-binding</keyword>
<evidence type="ECO:0000256" key="2">
    <source>
        <dbReference type="ARBA" id="ARBA00022771"/>
    </source>
</evidence>
<dbReference type="AlphaFoldDB" id="A0A8C5CAQ0"/>
<evidence type="ECO:0000259" key="6">
    <source>
        <dbReference type="PROSITE" id="PS50119"/>
    </source>
</evidence>
<feature type="domain" description="RING-type" evidence="5">
    <location>
        <begin position="16"/>
        <end position="57"/>
    </location>
</feature>
<dbReference type="PANTHER" id="PTHR25465:SF5">
    <property type="entry name" value="E3 UBIQUITIN_ISG15 LIGASE TRIM25-RELATED"/>
    <property type="match status" value="1"/>
</dbReference>
<reference evidence="7" key="2">
    <citation type="submission" date="2025-09" db="UniProtKB">
        <authorList>
            <consortium name="Ensembl"/>
        </authorList>
    </citation>
    <scope>IDENTIFICATION</scope>
</reference>
<proteinExistence type="predicted"/>
<dbReference type="Proteomes" id="UP000694546">
    <property type="component" value="Chromosome 8"/>
</dbReference>
<dbReference type="Gene3D" id="4.10.830.40">
    <property type="match status" value="1"/>
</dbReference>
<dbReference type="Gene3D" id="3.30.40.10">
    <property type="entry name" value="Zinc/RING finger domain, C3HC4 (zinc finger)"/>
    <property type="match status" value="1"/>
</dbReference>
<evidence type="ECO:0000256" key="4">
    <source>
        <dbReference type="PROSITE-ProRule" id="PRU00024"/>
    </source>
</evidence>
<dbReference type="InterPro" id="IPR017907">
    <property type="entry name" value="Znf_RING_CS"/>
</dbReference>
<reference evidence="7" key="1">
    <citation type="submission" date="2025-08" db="UniProtKB">
        <authorList>
            <consortium name="Ensembl"/>
        </authorList>
    </citation>
    <scope>IDENTIFICATION</scope>
</reference>
<protein>
    <submittedName>
        <fullName evidence="7">Uncharacterized protein</fullName>
    </submittedName>
</protein>
<dbReference type="CDD" id="cd19769">
    <property type="entry name" value="Bbox2_TRIM16-like"/>
    <property type="match status" value="1"/>
</dbReference>
<evidence type="ECO:0000256" key="3">
    <source>
        <dbReference type="ARBA" id="ARBA00022833"/>
    </source>
</evidence>
<dbReference type="PROSITE" id="PS50119">
    <property type="entry name" value="ZF_BBOX"/>
    <property type="match status" value="1"/>
</dbReference>
<dbReference type="Ensembl" id="ENSGMOT00000034017.1">
    <property type="protein sequence ID" value="ENSGMOP00000058186.1"/>
    <property type="gene ID" value="ENSGMOG00000035874.1"/>
</dbReference>
<dbReference type="SUPFAM" id="SSF57850">
    <property type="entry name" value="RING/U-box"/>
    <property type="match status" value="1"/>
</dbReference>
<dbReference type="GeneTree" id="ENSGT01150000286950"/>
<dbReference type="GO" id="GO:0008270">
    <property type="term" value="F:zinc ion binding"/>
    <property type="evidence" value="ECO:0007669"/>
    <property type="project" value="UniProtKB-KW"/>
</dbReference>
<dbReference type="PROSITE" id="PS50089">
    <property type="entry name" value="ZF_RING_2"/>
    <property type="match status" value="1"/>
</dbReference>
<dbReference type="PANTHER" id="PTHR25465">
    <property type="entry name" value="B-BOX DOMAIN CONTAINING"/>
    <property type="match status" value="1"/>
</dbReference>
<name>A0A8C5CAQ0_GADMO</name>
<evidence type="ECO:0000313" key="8">
    <source>
        <dbReference type="Proteomes" id="UP000694546"/>
    </source>
</evidence>
<organism evidence="7 8">
    <name type="scientific">Gadus morhua</name>
    <name type="common">Atlantic cod</name>
    <dbReference type="NCBI Taxonomy" id="8049"/>
    <lineage>
        <taxon>Eukaryota</taxon>
        <taxon>Metazoa</taxon>
        <taxon>Chordata</taxon>
        <taxon>Craniata</taxon>
        <taxon>Vertebrata</taxon>
        <taxon>Euteleostomi</taxon>
        <taxon>Actinopterygii</taxon>
        <taxon>Neopterygii</taxon>
        <taxon>Teleostei</taxon>
        <taxon>Neoteleostei</taxon>
        <taxon>Acanthomorphata</taxon>
        <taxon>Zeiogadaria</taxon>
        <taxon>Gadariae</taxon>
        <taxon>Gadiformes</taxon>
        <taxon>Gadoidei</taxon>
        <taxon>Gadidae</taxon>
        <taxon>Gadus</taxon>
    </lineage>
</organism>
<dbReference type="SMART" id="SM00336">
    <property type="entry name" value="BBOX"/>
    <property type="match status" value="1"/>
</dbReference>
<dbReference type="OMA" id="TKIDRSH"/>
<keyword evidence="2 4" id="KW-0863">Zinc-finger</keyword>
<dbReference type="SUPFAM" id="SSF57845">
    <property type="entry name" value="B-box zinc-binding domain"/>
    <property type="match status" value="1"/>
</dbReference>
<dbReference type="Pfam" id="PF00643">
    <property type="entry name" value="zf-B_box"/>
    <property type="match status" value="1"/>
</dbReference>
<dbReference type="Gene3D" id="3.30.160.60">
    <property type="entry name" value="Classic Zinc Finger"/>
    <property type="match status" value="1"/>
</dbReference>